<evidence type="ECO:0000313" key="6">
    <source>
        <dbReference type="Proteomes" id="UP000076959"/>
    </source>
</evidence>
<keyword evidence="6" id="KW-1185">Reference proteome</keyword>
<dbReference type="AlphaFoldDB" id="A0A176Y8S4"/>
<evidence type="ECO:0000256" key="3">
    <source>
        <dbReference type="ARBA" id="ARBA00023163"/>
    </source>
</evidence>
<organism evidence="5 6">
    <name type="scientific">Bradyrhizobium centrolobii</name>
    <dbReference type="NCBI Taxonomy" id="1505087"/>
    <lineage>
        <taxon>Bacteria</taxon>
        <taxon>Pseudomonadati</taxon>
        <taxon>Pseudomonadota</taxon>
        <taxon>Alphaproteobacteria</taxon>
        <taxon>Hyphomicrobiales</taxon>
        <taxon>Nitrobacteraceae</taxon>
        <taxon>Bradyrhizobium</taxon>
    </lineage>
</organism>
<proteinExistence type="predicted"/>
<dbReference type="InterPro" id="IPR050397">
    <property type="entry name" value="Env_Response_Regulators"/>
</dbReference>
<dbReference type="STRING" id="1505087.AYJ54_33495"/>
<dbReference type="EMBL" id="LUUB01000120">
    <property type="protein sequence ID" value="OAE98966.1"/>
    <property type="molecule type" value="Genomic_DNA"/>
</dbReference>
<keyword evidence="2" id="KW-0238">DNA-binding</keyword>
<dbReference type="InterPro" id="IPR018490">
    <property type="entry name" value="cNMP-bd_dom_sf"/>
</dbReference>
<dbReference type="InterPro" id="IPR000595">
    <property type="entry name" value="cNMP-bd_dom"/>
</dbReference>
<keyword evidence="1" id="KW-0805">Transcription regulation</keyword>
<sequence>MKRVMVRNALLNGLPPEESAVIFPRLRSINFPRNAILREQRRPLETIGFVETGLVSLRRLSGESSIEIALVGPQGVLGASVLLGPRNSLYQSVAVTAGSLLTISADEFLAVIGDCPRLGERVLGNVHGLLLNSSQIALCGMRHSLEQRLAGWICYASETLGNSPIPVTQHYLSTVLGLRRAGVTEALIRFENEELITRARGTLRIRSSELLRQRACCCHSICAGGRCTSS</sequence>
<evidence type="ECO:0000256" key="2">
    <source>
        <dbReference type="ARBA" id="ARBA00023125"/>
    </source>
</evidence>
<feature type="domain" description="Cyclic nucleotide-binding" evidence="4">
    <location>
        <begin position="10"/>
        <end position="121"/>
    </location>
</feature>
<dbReference type="PANTHER" id="PTHR24567:SF74">
    <property type="entry name" value="HTH-TYPE TRANSCRIPTIONAL REGULATOR ARCR"/>
    <property type="match status" value="1"/>
</dbReference>
<dbReference type="GO" id="GO:0005829">
    <property type="term" value="C:cytosol"/>
    <property type="evidence" value="ECO:0007669"/>
    <property type="project" value="TreeGrafter"/>
</dbReference>
<dbReference type="InterPro" id="IPR012318">
    <property type="entry name" value="HTH_CRP"/>
</dbReference>
<evidence type="ECO:0000259" key="4">
    <source>
        <dbReference type="PROSITE" id="PS50042"/>
    </source>
</evidence>
<dbReference type="GO" id="GO:0003700">
    <property type="term" value="F:DNA-binding transcription factor activity"/>
    <property type="evidence" value="ECO:0007669"/>
    <property type="project" value="TreeGrafter"/>
</dbReference>
<comment type="caution">
    <text evidence="5">The sequence shown here is derived from an EMBL/GenBank/DDBJ whole genome shotgun (WGS) entry which is preliminary data.</text>
</comment>
<dbReference type="InterPro" id="IPR036388">
    <property type="entry name" value="WH-like_DNA-bd_sf"/>
</dbReference>
<evidence type="ECO:0000313" key="5">
    <source>
        <dbReference type="EMBL" id="OAE98966.1"/>
    </source>
</evidence>
<dbReference type="PANTHER" id="PTHR24567">
    <property type="entry name" value="CRP FAMILY TRANSCRIPTIONAL REGULATORY PROTEIN"/>
    <property type="match status" value="1"/>
</dbReference>
<dbReference type="Gene3D" id="1.10.10.10">
    <property type="entry name" value="Winged helix-like DNA-binding domain superfamily/Winged helix DNA-binding domain"/>
    <property type="match status" value="1"/>
</dbReference>
<dbReference type="Gene3D" id="2.60.120.10">
    <property type="entry name" value="Jelly Rolls"/>
    <property type="match status" value="1"/>
</dbReference>
<dbReference type="GO" id="GO:0003677">
    <property type="term" value="F:DNA binding"/>
    <property type="evidence" value="ECO:0007669"/>
    <property type="project" value="UniProtKB-KW"/>
</dbReference>
<reference evidence="5 6" key="1">
    <citation type="submission" date="2016-03" db="EMBL/GenBank/DDBJ databases">
        <title>Draft Genome Sequence of the Strain BR 10245 (Bradyrhizobium sp.) isolated from nodules of Centrolobium paraense.</title>
        <authorList>
            <person name="Simoes-Araujo J.L.Sr."/>
            <person name="Barauna A.C."/>
            <person name="Silva K."/>
            <person name="Zilli J.E."/>
        </authorList>
    </citation>
    <scope>NUCLEOTIDE SEQUENCE [LARGE SCALE GENOMIC DNA]</scope>
    <source>
        <strain evidence="5 6">BR 10245</strain>
    </source>
</reference>
<dbReference type="InterPro" id="IPR014710">
    <property type="entry name" value="RmlC-like_jellyroll"/>
</dbReference>
<protein>
    <recommendedName>
        <fullName evidence="4">Cyclic nucleotide-binding domain-containing protein</fullName>
    </recommendedName>
</protein>
<evidence type="ECO:0000256" key="1">
    <source>
        <dbReference type="ARBA" id="ARBA00023015"/>
    </source>
</evidence>
<dbReference type="SMART" id="SM00100">
    <property type="entry name" value="cNMP"/>
    <property type="match status" value="1"/>
</dbReference>
<dbReference type="Pfam" id="PF00027">
    <property type="entry name" value="cNMP_binding"/>
    <property type="match status" value="1"/>
</dbReference>
<dbReference type="PROSITE" id="PS50042">
    <property type="entry name" value="CNMP_BINDING_3"/>
    <property type="match status" value="1"/>
</dbReference>
<keyword evidence="3" id="KW-0804">Transcription</keyword>
<gene>
    <name evidence="5" type="ORF">AYJ54_33495</name>
</gene>
<dbReference type="Pfam" id="PF13545">
    <property type="entry name" value="HTH_Crp_2"/>
    <property type="match status" value="1"/>
</dbReference>
<name>A0A176Y8S4_9BRAD</name>
<accession>A0A176Y8S4</accession>
<dbReference type="SUPFAM" id="SSF51206">
    <property type="entry name" value="cAMP-binding domain-like"/>
    <property type="match status" value="1"/>
</dbReference>
<dbReference type="InterPro" id="IPR036390">
    <property type="entry name" value="WH_DNA-bd_sf"/>
</dbReference>
<dbReference type="SUPFAM" id="SSF46785">
    <property type="entry name" value="Winged helix' DNA-binding domain"/>
    <property type="match status" value="1"/>
</dbReference>
<dbReference type="Proteomes" id="UP000076959">
    <property type="component" value="Unassembled WGS sequence"/>
</dbReference>